<keyword evidence="3" id="KW-1185">Reference proteome</keyword>
<protein>
    <submittedName>
        <fullName evidence="2">Uncharacterized protein</fullName>
    </submittedName>
</protein>
<dbReference type="AlphaFoldDB" id="A0A103E6P3"/>
<reference evidence="2 3" key="1">
    <citation type="submission" date="2015-11" db="EMBL/GenBank/DDBJ databases">
        <title>Expanding the genomic diversity of Burkholderia species for the development of highly accurate diagnostics.</title>
        <authorList>
            <person name="Sahl J."/>
            <person name="Keim P."/>
            <person name="Wagner D."/>
        </authorList>
    </citation>
    <scope>NUCLEOTIDE SEQUENCE [LARGE SCALE GENOMIC DNA]</scope>
    <source>
        <strain evidence="2 3">TSV85</strain>
    </source>
</reference>
<comment type="caution">
    <text evidence="2">The sequence shown here is derived from an EMBL/GenBank/DDBJ whole genome shotgun (WGS) entry which is preliminary data.</text>
</comment>
<dbReference type="Proteomes" id="UP000062788">
    <property type="component" value="Unassembled WGS sequence"/>
</dbReference>
<evidence type="ECO:0000313" key="3">
    <source>
        <dbReference type="Proteomes" id="UP000062788"/>
    </source>
</evidence>
<sequence length="123" mass="13581">MRQAACRGRTRHGKCVITDVMARSITMNDSTRSSPPRSDANAPFGQRQTESPPSNERGVTRARHRTHQPRHPERRPVPPRDGAGAAGNPPAATRATRIDPDTPPGTHDEGPWQDSRERRGPPR</sequence>
<accession>A0A103E6P3</accession>
<evidence type="ECO:0000313" key="2">
    <source>
        <dbReference type="EMBL" id="KVE29375.1"/>
    </source>
</evidence>
<feature type="compositionally biased region" description="Basic and acidic residues" evidence="1">
    <location>
        <begin position="96"/>
        <end position="123"/>
    </location>
</feature>
<dbReference type="EMBL" id="LOWA01000014">
    <property type="protein sequence ID" value="KVE29375.1"/>
    <property type="molecule type" value="Genomic_DNA"/>
</dbReference>
<feature type="compositionally biased region" description="Polar residues" evidence="1">
    <location>
        <begin position="25"/>
        <end position="36"/>
    </location>
</feature>
<proteinExistence type="predicted"/>
<organism evidence="2 3">
    <name type="scientific">Burkholderia singularis</name>
    <dbReference type="NCBI Taxonomy" id="1503053"/>
    <lineage>
        <taxon>Bacteria</taxon>
        <taxon>Pseudomonadati</taxon>
        <taxon>Pseudomonadota</taxon>
        <taxon>Betaproteobacteria</taxon>
        <taxon>Burkholderiales</taxon>
        <taxon>Burkholderiaceae</taxon>
        <taxon>Burkholderia</taxon>
        <taxon>pseudomallei group</taxon>
    </lineage>
</organism>
<feature type="compositionally biased region" description="Basic residues" evidence="1">
    <location>
        <begin position="60"/>
        <end position="69"/>
    </location>
</feature>
<name>A0A103E6P3_9BURK</name>
<gene>
    <name evidence="2" type="ORF">WS67_05880</name>
</gene>
<feature type="compositionally biased region" description="Low complexity" evidence="1">
    <location>
        <begin position="80"/>
        <end position="95"/>
    </location>
</feature>
<evidence type="ECO:0000256" key="1">
    <source>
        <dbReference type="SAM" id="MobiDB-lite"/>
    </source>
</evidence>
<feature type="region of interest" description="Disordered" evidence="1">
    <location>
        <begin position="1"/>
        <end position="123"/>
    </location>
</feature>